<dbReference type="PANTHER" id="PTHR24404">
    <property type="entry name" value="ZINC FINGER PROTEIN"/>
    <property type="match status" value="1"/>
</dbReference>
<keyword evidence="2" id="KW-0479">Metal-binding</keyword>
<evidence type="ECO:0000256" key="3">
    <source>
        <dbReference type="ARBA" id="ARBA00022737"/>
    </source>
</evidence>
<comment type="caution">
    <text evidence="10">The sequence shown here is derived from an EMBL/GenBank/DDBJ whole genome shotgun (WGS) entry which is preliminary data.</text>
</comment>
<evidence type="ECO:0000256" key="2">
    <source>
        <dbReference type="ARBA" id="ARBA00022723"/>
    </source>
</evidence>
<evidence type="ECO:0000256" key="8">
    <source>
        <dbReference type="PROSITE-ProRule" id="PRU00042"/>
    </source>
</evidence>
<dbReference type="PROSITE" id="PS50157">
    <property type="entry name" value="ZINC_FINGER_C2H2_2"/>
    <property type="match status" value="1"/>
</dbReference>
<dbReference type="Gene3D" id="3.30.160.60">
    <property type="entry name" value="Classic Zinc Finger"/>
    <property type="match status" value="2"/>
</dbReference>
<dbReference type="Proteomes" id="UP001201812">
    <property type="component" value="Unassembled WGS sequence"/>
</dbReference>
<name>A0AAD4R6M0_9BILA</name>
<dbReference type="InterPro" id="IPR036236">
    <property type="entry name" value="Znf_C2H2_sf"/>
</dbReference>
<dbReference type="InterPro" id="IPR050589">
    <property type="entry name" value="Ikaros_C2H2-ZF"/>
</dbReference>
<evidence type="ECO:0000256" key="4">
    <source>
        <dbReference type="ARBA" id="ARBA00022771"/>
    </source>
</evidence>
<keyword evidence="7" id="KW-0539">Nucleus</keyword>
<dbReference type="GO" id="GO:0008270">
    <property type="term" value="F:zinc ion binding"/>
    <property type="evidence" value="ECO:0007669"/>
    <property type="project" value="UniProtKB-KW"/>
</dbReference>
<dbReference type="SUPFAM" id="SSF57667">
    <property type="entry name" value="beta-beta-alpha zinc fingers"/>
    <property type="match status" value="2"/>
</dbReference>
<protein>
    <submittedName>
        <fullName evidence="10">Zinc finger protein Aiolo</fullName>
    </submittedName>
</protein>
<comment type="subcellular location">
    <subcellularLocation>
        <location evidence="1">Nucleus</location>
    </subcellularLocation>
</comment>
<evidence type="ECO:0000259" key="9">
    <source>
        <dbReference type="PROSITE" id="PS50157"/>
    </source>
</evidence>
<dbReference type="GO" id="GO:0000978">
    <property type="term" value="F:RNA polymerase II cis-regulatory region sequence-specific DNA binding"/>
    <property type="evidence" value="ECO:0007669"/>
    <property type="project" value="TreeGrafter"/>
</dbReference>
<organism evidence="10 11">
    <name type="scientific">Ditylenchus destructor</name>
    <dbReference type="NCBI Taxonomy" id="166010"/>
    <lineage>
        <taxon>Eukaryota</taxon>
        <taxon>Metazoa</taxon>
        <taxon>Ecdysozoa</taxon>
        <taxon>Nematoda</taxon>
        <taxon>Chromadorea</taxon>
        <taxon>Rhabditida</taxon>
        <taxon>Tylenchina</taxon>
        <taxon>Tylenchomorpha</taxon>
        <taxon>Sphaerularioidea</taxon>
        <taxon>Anguinidae</taxon>
        <taxon>Anguininae</taxon>
        <taxon>Ditylenchus</taxon>
    </lineage>
</organism>
<dbReference type="GO" id="GO:0003700">
    <property type="term" value="F:DNA-binding transcription factor activity"/>
    <property type="evidence" value="ECO:0007669"/>
    <property type="project" value="TreeGrafter"/>
</dbReference>
<dbReference type="FunFam" id="3.30.160.60:FF:000446">
    <property type="entry name" value="Zinc finger protein"/>
    <property type="match status" value="1"/>
</dbReference>
<dbReference type="PROSITE" id="PS00028">
    <property type="entry name" value="ZINC_FINGER_C2H2_1"/>
    <property type="match status" value="1"/>
</dbReference>
<keyword evidence="6" id="KW-0238">DNA-binding</keyword>
<keyword evidence="5" id="KW-0862">Zinc</keyword>
<evidence type="ECO:0000313" key="10">
    <source>
        <dbReference type="EMBL" id="KAI1713841.1"/>
    </source>
</evidence>
<accession>A0AAD4R6M0</accession>
<evidence type="ECO:0000256" key="7">
    <source>
        <dbReference type="ARBA" id="ARBA00023242"/>
    </source>
</evidence>
<proteinExistence type="predicted"/>
<dbReference type="SMART" id="SM00355">
    <property type="entry name" value="ZnF_C2H2"/>
    <property type="match status" value="3"/>
</dbReference>
<evidence type="ECO:0000256" key="6">
    <source>
        <dbReference type="ARBA" id="ARBA00023125"/>
    </source>
</evidence>
<keyword evidence="4 8" id="KW-0863">Zinc-finger</keyword>
<dbReference type="PANTHER" id="PTHR24404:SF111">
    <property type="entry name" value="GASTRULA ZINC FINGER PROTEIN XLCGF49.1-LIKE-RELATED"/>
    <property type="match status" value="1"/>
</dbReference>
<dbReference type="AlphaFoldDB" id="A0AAD4R6M0"/>
<evidence type="ECO:0000256" key="5">
    <source>
        <dbReference type="ARBA" id="ARBA00022833"/>
    </source>
</evidence>
<sequence>MLFQKPLWQPTNMQRTPQVSTYWRGRRDEKPHRCKYCSYVGINSDLLSRHILIMHSNKKPFKADVCSYSGTVNANVLRCIQVQTGEKPHKCNVCPYSCSHIDRLKDHMRKHESPYKCCTCSYSSANKKDVIEHVRCHAEKVASGTQQYSNKGLFLESKRESAMKIETMDGCNKENDCKGCVDLSLDILGRDVIRTVVRTQLEADVWESILNMI</sequence>
<dbReference type="EMBL" id="JAKKPZ010000014">
    <property type="protein sequence ID" value="KAI1713841.1"/>
    <property type="molecule type" value="Genomic_DNA"/>
</dbReference>
<keyword evidence="3" id="KW-0677">Repeat</keyword>
<gene>
    <name evidence="10" type="ORF">DdX_08723</name>
</gene>
<dbReference type="GO" id="GO:0005634">
    <property type="term" value="C:nucleus"/>
    <property type="evidence" value="ECO:0007669"/>
    <property type="project" value="UniProtKB-SubCell"/>
</dbReference>
<keyword evidence="11" id="KW-1185">Reference proteome</keyword>
<reference evidence="10" key="1">
    <citation type="submission" date="2022-01" db="EMBL/GenBank/DDBJ databases">
        <title>Genome Sequence Resource for Two Populations of Ditylenchus destructor, the Migratory Endoparasitic Phytonematode.</title>
        <authorList>
            <person name="Zhang H."/>
            <person name="Lin R."/>
            <person name="Xie B."/>
        </authorList>
    </citation>
    <scope>NUCLEOTIDE SEQUENCE</scope>
    <source>
        <strain evidence="10">BazhouSP</strain>
    </source>
</reference>
<evidence type="ECO:0000256" key="1">
    <source>
        <dbReference type="ARBA" id="ARBA00004123"/>
    </source>
</evidence>
<feature type="domain" description="C2H2-type" evidence="9">
    <location>
        <begin position="32"/>
        <end position="60"/>
    </location>
</feature>
<dbReference type="InterPro" id="IPR013087">
    <property type="entry name" value="Znf_C2H2_type"/>
</dbReference>
<evidence type="ECO:0000313" key="11">
    <source>
        <dbReference type="Proteomes" id="UP001201812"/>
    </source>
</evidence>
<dbReference type="GO" id="GO:0000122">
    <property type="term" value="P:negative regulation of transcription by RNA polymerase II"/>
    <property type="evidence" value="ECO:0007669"/>
    <property type="project" value="UniProtKB-ARBA"/>
</dbReference>